<keyword evidence="1" id="KW-0472">Membrane</keyword>
<keyword evidence="1" id="KW-1133">Transmembrane helix</keyword>
<dbReference type="CTD" id="4539"/>
<evidence type="ECO:0000313" key="2">
    <source>
        <dbReference type="EMBL" id="AJR27998.1"/>
    </source>
</evidence>
<dbReference type="EMBL" id="MK814187">
    <property type="protein sequence ID" value="QGL09326.1"/>
    <property type="molecule type" value="Genomic_DNA"/>
</dbReference>
<sequence length="95" mass="10659">MVFRLVVLLSVFILFIGGWIIFFSFVLSLSRLLNCLIVIENLNVLLLFSCLLGQGEETRVLFLALMVIFTVEVTLGLVVLTRLWRGSSLIDIVGV</sequence>
<feature type="transmembrane region" description="Helical" evidence="1">
    <location>
        <begin position="33"/>
        <end position="54"/>
    </location>
</feature>
<feature type="transmembrane region" description="Helical" evidence="1">
    <location>
        <begin position="60"/>
        <end position="80"/>
    </location>
</feature>
<geneLocation type="mitochondrion" evidence="2"/>
<dbReference type="EMBL" id="KM923964">
    <property type="protein sequence ID" value="AJR27998.1"/>
    <property type="molecule type" value="Genomic_DNA"/>
</dbReference>
<keyword evidence="1" id="KW-0812">Transmembrane</keyword>
<protein>
    <submittedName>
        <fullName evidence="2">NADH dehydrogenase subunit 4L</fullName>
    </submittedName>
</protein>
<keyword evidence="2" id="KW-0496">Mitochondrion</keyword>
<dbReference type="RefSeq" id="YP_009138980.1">
    <property type="nucleotide sequence ID" value="NC_027082.1"/>
</dbReference>
<evidence type="ECO:0000256" key="1">
    <source>
        <dbReference type="SAM" id="Phobius"/>
    </source>
</evidence>
<reference evidence="3" key="2">
    <citation type="submission" date="2019-04" db="EMBL/GenBank/DDBJ databases">
        <title>A new species of Clinostomum Leidy, 1856 in East Asia based on genomic and morphological data.</title>
        <authorList>
            <person name="Locke S.A."/>
            <person name="Caffara M."/>
            <person name="Barcak D."/>
            <person name="Tedesco P."/>
            <person name="Fioravanti M.L."/>
            <person name="Li W."/>
        </authorList>
    </citation>
    <scope>NUCLEOTIDE SEQUENCE</scope>
</reference>
<feature type="transmembrane region" description="Helical" evidence="1">
    <location>
        <begin position="6"/>
        <end position="26"/>
    </location>
</feature>
<gene>
    <name evidence="2" type="primary">ND4L</name>
</gene>
<reference evidence="2" key="1">
    <citation type="submission" date="2014-10" db="EMBL/GenBank/DDBJ databases">
        <title>Clinostomum complanatum mitochondrion.</title>
        <authorList>
            <person name="Chen L."/>
        </authorList>
    </citation>
    <scope>NUCLEOTIDE SEQUENCE</scope>
</reference>
<accession>A0A0F6PKE7</accession>
<dbReference type="AlphaFoldDB" id="A0A0F6PKE7"/>
<dbReference type="GeneID" id="24285761"/>
<proteinExistence type="predicted"/>
<name>A0A0F6PKE7_CLICO</name>
<dbReference type="Pfam" id="PF06235">
    <property type="entry name" value="NAD4L"/>
    <property type="match status" value="1"/>
</dbReference>
<dbReference type="InterPro" id="IPR009356">
    <property type="entry name" value="NAD_DH_su4L"/>
</dbReference>
<organism evidence="2">
    <name type="scientific">Clinostomum complanatum</name>
    <name type="common">Parasitic fluke</name>
    <dbReference type="NCBI Taxonomy" id="235145"/>
    <lineage>
        <taxon>Eukaryota</taxon>
        <taxon>Metazoa</taxon>
        <taxon>Spiralia</taxon>
        <taxon>Lophotrochozoa</taxon>
        <taxon>Platyhelminthes</taxon>
        <taxon>Trematoda</taxon>
        <taxon>Digenea</taxon>
        <taxon>Strigeidida</taxon>
        <taxon>Clinostomoidea</taxon>
        <taxon>Clinostomidae</taxon>
        <taxon>Clinostomum</taxon>
    </lineage>
</organism>
<evidence type="ECO:0000313" key="3">
    <source>
        <dbReference type="EMBL" id="QGL09326.1"/>
    </source>
</evidence>